<dbReference type="Pfam" id="PF06115">
    <property type="entry name" value="DUF956"/>
    <property type="match status" value="1"/>
</dbReference>
<dbReference type="OrthoDB" id="1646215at2"/>
<dbReference type="InterPro" id="IPR010360">
    <property type="entry name" value="DUF956"/>
</dbReference>
<protein>
    <submittedName>
        <fullName evidence="1">DUF956 family protein</fullName>
    </submittedName>
</protein>
<dbReference type="RefSeq" id="WP_160333075.1">
    <property type="nucleotide sequence ID" value="NZ_WSRS01000056.1"/>
</dbReference>
<proteinExistence type="predicted"/>
<dbReference type="PIRSF" id="PIRSF021265">
    <property type="entry name" value="DUF956"/>
    <property type="match status" value="1"/>
</dbReference>
<organism evidence="1 2">
    <name type="scientific">Streptococcus danieliae</name>
    <dbReference type="NCBI Taxonomy" id="747656"/>
    <lineage>
        <taxon>Bacteria</taxon>
        <taxon>Bacillati</taxon>
        <taxon>Bacillota</taxon>
        <taxon>Bacilli</taxon>
        <taxon>Lactobacillales</taxon>
        <taxon>Streptococcaceae</taxon>
        <taxon>Streptococcus</taxon>
    </lineage>
</organism>
<name>A0A7X3G8Y4_9STRE</name>
<accession>A0A7X3G8Y4</accession>
<evidence type="ECO:0000313" key="1">
    <source>
        <dbReference type="EMBL" id="MVX59293.1"/>
    </source>
</evidence>
<evidence type="ECO:0000313" key="2">
    <source>
        <dbReference type="Proteomes" id="UP000461595"/>
    </source>
</evidence>
<sequence>MVQSLNTTIEFQAKGQSYLGIGGQVGTFLVGDKALEFYNDRNVQDFIQIPWENIHSIGANVSRNKVSRHFEVSTDLGNFQFASPDSGRILKIARQHIGDEKVVRLPTLIQLTWKKIRQALAKKD</sequence>
<reference evidence="1 2" key="1">
    <citation type="submission" date="2019-12" db="EMBL/GenBank/DDBJ databases">
        <title>Microbes associate with the intestines of laboratory mice.</title>
        <authorList>
            <person name="Navarre W."/>
            <person name="Wong E."/>
        </authorList>
    </citation>
    <scope>NUCLEOTIDE SEQUENCE [LARGE SCALE GENOMIC DNA]</scope>
    <source>
        <strain evidence="1 2">NM51_B2-22</strain>
    </source>
</reference>
<dbReference type="EMBL" id="WSRS01000056">
    <property type="protein sequence ID" value="MVX59293.1"/>
    <property type="molecule type" value="Genomic_DNA"/>
</dbReference>
<comment type="caution">
    <text evidence="1">The sequence shown here is derived from an EMBL/GenBank/DDBJ whole genome shotgun (WGS) entry which is preliminary data.</text>
</comment>
<dbReference type="Proteomes" id="UP000461595">
    <property type="component" value="Unassembled WGS sequence"/>
</dbReference>
<gene>
    <name evidence="1" type="ORF">E5983_06540</name>
</gene>
<dbReference type="AlphaFoldDB" id="A0A7X3G8Y4"/>